<dbReference type="RefSeq" id="XP_018987593.1">
    <property type="nucleotide sequence ID" value="XM_019132544.1"/>
</dbReference>
<feature type="domain" description="SAP" evidence="2">
    <location>
        <begin position="45"/>
        <end position="79"/>
    </location>
</feature>
<organism evidence="3 4">
    <name type="scientific">Babjeviella inositovora NRRL Y-12698</name>
    <dbReference type="NCBI Taxonomy" id="984486"/>
    <lineage>
        <taxon>Eukaryota</taxon>
        <taxon>Fungi</taxon>
        <taxon>Dikarya</taxon>
        <taxon>Ascomycota</taxon>
        <taxon>Saccharomycotina</taxon>
        <taxon>Pichiomycetes</taxon>
        <taxon>Serinales incertae sedis</taxon>
        <taxon>Babjeviella</taxon>
    </lineage>
</organism>
<name>A0A1E3QX52_9ASCO</name>
<dbReference type="PROSITE" id="PS50800">
    <property type="entry name" value="SAP"/>
    <property type="match status" value="1"/>
</dbReference>
<dbReference type="Proteomes" id="UP000094336">
    <property type="component" value="Unassembled WGS sequence"/>
</dbReference>
<evidence type="ECO:0000313" key="4">
    <source>
        <dbReference type="Proteomes" id="UP000094336"/>
    </source>
</evidence>
<accession>A0A1E3QX52</accession>
<dbReference type="EMBL" id="KV454426">
    <property type="protein sequence ID" value="ODQ82265.1"/>
    <property type="molecule type" value="Genomic_DNA"/>
</dbReference>
<dbReference type="GeneID" id="30150397"/>
<evidence type="ECO:0000259" key="2">
    <source>
        <dbReference type="PROSITE" id="PS50800"/>
    </source>
</evidence>
<dbReference type="InterPro" id="IPR003034">
    <property type="entry name" value="SAP_dom"/>
</dbReference>
<dbReference type="OrthoDB" id="3993201at2759"/>
<feature type="region of interest" description="Disordered" evidence="1">
    <location>
        <begin position="216"/>
        <end position="239"/>
    </location>
</feature>
<evidence type="ECO:0000313" key="3">
    <source>
        <dbReference type="EMBL" id="ODQ82265.1"/>
    </source>
</evidence>
<dbReference type="AlphaFoldDB" id="A0A1E3QX52"/>
<dbReference type="InterPro" id="IPR036361">
    <property type="entry name" value="SAP_dom_sf"/>
</dbReference>
<keyword evidence="4" id="KW-1185">Reference proteome</keyword>
<proteinExistence type="predicted"/>
<dbReference type="Pfam" id="PF02037">
    <property type="entry name" value="SAP"/>
    <property type="match status" value="1"/>
</dbReference>
<sequence>MIRAIKISQVPFRSFHTASKLLVHQTDAKKSSILFTKATSSTTSFDVLNLKSLQTECQARGLKKAGRKMELIDRLNMFEASKKRFTTSAKQLSEAKGVDAVKLPSIEDQQISYKKSVNAGKKYIGGVIVNNSADNVLVGNSVVENTSTPTEMPVSSASTLQLAAKSEISPSRHVDAVVLPNLLELESQQKPVPISQPDLHSNVIINNTGDNVAVGGGTVETSEKARSTKTGNEVASSEEPATKLLEYPETFGEFVRCLAGLPPKPAEGESFFFWVKKAEKKVEGVEEKVKSAVEHNPKDFGEFVSILFGYSLKK</sequence>
<protein>
    <recommendedName>
        <fullName evidence="2">SAP domain-containing protein</fullName>
    </recommendedName>
</protein>
<reference evidence="4" key="1">
    <citation type="submission" date="2016-05" db="EMBL/GenBank/DDBJ databases">
        <title>Comparative genomics of biotechnologically important yeasts.</title>
        <authorList>
            <consortium name="DOE Joint Genome Institute"/>
            <person name="Riley R."/>
            <person name="Haridas S."/>
            <person name="Wolfe K.H."/>
            <person name="Lopes M.R."/>
            <person name="Hittinger C.T."/>
            <person name="Goker M."/>
            <person name="Salamov A."/>
            <person name="Wisecaver J."/>
            <person name="Long T.M."/>
            <person name="Aerts A.L."/>
            <person name="Barry K."/>
            <person name="Choi C."/>
            <person name="Clum A."/>
            <person name="Coughlan A.Y."/>
            <person name="Deshpande S."/>
            <person name="Douglass A.P."/>
            <person name="Hanson S.J."/>
            <person name="Klenk H.-P."/>
            <person name="Labutti K."/>
            <person name="Lapidus A."/>
            <person name="Lindquist E."/>
            <person name="Lipzen A."/>
            <person name="Meier-Kolthoff J.P."/>
            <person name="Ohm R.A."/>
            <person name="Otillar R.P."/>
            <person name="Pangilinan J."/>
            <person name="Peng Y."/>
            <person name="Rokas A."/>
            <person name="Rosa C.A."/>
            <person name="Scheuner C."/>
            <person name="Sibirny A.A."/>
            <person name="Slot J.C."/>
            <person name="Stielow J.B."/>
            <person name="Sun H."/>
            <person name="Kurtzman C.P."/>
            <person name="Blackwell M."/>
            <person name="Grigoriev I.V."/>
            <person name="Jeffries T.W."/>
        </authorList>
    </citation>
    <scope>NUCLEOTIDE SEQUENCE [LARGE SCALE GENOMIC DNA]</scope>
    <source>
        <strain evidence="4">NRRL Y-12698</strain>
    </source>
</reference>
<dbReference type="Gene3D" id="1.10.720.30">
    <property type="entry name" value="SAP domain"/>
    <property type="match status" value="1"/>
</dbReference>
<gene>
    <name evidence="3" type="ORF">BABINDRAFT_69725</name>
</gene>
<evidence type="ECO:0000256" key="1">
    <source>
        <dbReference type="SAM" id="MobiDB-lite"/>
    </source>
</evidence>
<dbReference type="SUPFAM" id="SSF68906">
    <property type="entry name" value="SAP domain"/>
    <property type="match status" value="1"/>
</dbReference>